<evidence type="ECO:0000256" key="7">
    <source>
        <dbReference type="RuleBase" id="RU363032"/>
    </source>
</evidence>
<dbReference type="RefSeq" id="WP_315955471.1">
    <property type="nucleotide sequence ID" value="NZ_JAWCUD010000014.1"/>
</dbReference>
<dbReference type="Proteomes" id="UP001260980">
    <property type="component" value="Unassembled WGS sequence"/>
</dbReference>
<dbReference type="EMBL" id="JAWCUD010000014">
    <property type="protein sequence ID" value="MDU0205570.1"/>
    <property type="molecule type" value="Genomic_DNA"/>
</dbReference>
<dbReference type="Pfam" id="PF00528">
    <property type="entry name" value="BPD_transp_1"/>
    <property type="match status" value="1"/>
</dbReference>
<feature type="transmembrane region" description="Helical" evidence="7">
    <location>
        <begin position="213"/>
        <end position="238"/>
    </location>
</feature>
<feature type="transmembrane region" description="Helical" evidence="7">
    <location>
        <begin position="168"/>
        <end position="192"/>
    </location>
</feature>
<evidence type="ECO:0000313" key="10">
    <source>
        <dbReference type="Proteomes" id="UP001260980"/>
    </source>
</evidence>
<evidence type="ECO:0000256" key="2">
    <source>
        <dbReference type="ARBA" id="ARBA00022448"/>
    </source>
</evidence>
<proteinExistence type="inferred from homology"/>
<evidence type="ECO:0000256" key="6">
    <source>
        <dbReference type="ARBA" id="ARBA00023136"/>
    </source>
</evidence>
<dbReference type="PROSITE" id="PS50928">
    <property type="entry name" value="ABC_TM1"/>
    <property type="match status" value="1"/>
</dbReference>
<dbReference type="InterPro" id="IPR035906">
    <property type="entry name" value="MetI-like_sf"/>
</dbReference>
<sequence length="307" mass="34638">MRISKPVTVGQKATLKPVGGEMRTAKRAERFRSLSKLPMDLWLKHAVLLAGGLFMMLPFIWMFLSSVKSTEEIFSGSLFALPKIWHWEHYGQAWKKAPFDRFFMNSLVMSAGIVVGQLMTSAMAAYVFSWVPIRGRKLLFLLVVSSTIVPFESTMIPSYLVIKELGWINSYAGLIVPSTASVFGIFLLRQFFLTIPKDLMDASRIDGCGHFRTLIQIVIPMSKTVLATLSLFAFLHAWNSYLWPLLITNTANMRTVQVGLRYMIDAEQGTDWPSLMAASTFIILPVLLFFLVSQKYFVRGVMNAGVK</sequence>
<keyword evidence="4 7" id="KW-0812">Transmembrane</keyword>
<feature type="transmembrane region" description="Helical" evidence="7">
    <location>
        <begin position="272"/>
        <end position="292"/>
    </location>
</feature>
<dbReference type="PANTHER" id="PTHR43744:SF8">
    <property type="entry name" value="SN-GLYCEROL-3-PHOSPHATE TRANSPORT SYSTEM PERMEASE PROTEIN UGPE"/>
    <property type="match status" value="1"/>
</dbReference>
<evidence type="ECO:0000256" key="5">
    <source>
        <dbReference type="ARBA" id="ARBA00022989"/>
    </source>
</evidence>
<feature type="transmembrane region" description="Helical" evidence="7">
    <location>
        <begin position="138"/>
        <end position="162"/>
    </location>
</feature>
<organism evidence="9 10">
    <name type="scientific">Paenibacillus violae</name>
    <dbReference type="NCBI Taxonomy" id="3077234"/>
    <lineage>
        <taxon>Bacteria</taxon>
        <taxon>Bacillati</taxon>
        <taxon>Bacillota</taxon>
        <taxon>Bacilli</taxon>
        <taxon>Bacillales</taxon>
        <taxon>Paenibacillaceae</taxon>
        <taxon>Paenibacillus</taxon>
    </lineage>
</organism>
<keyword evidence="10" id="KW-1185">Reference proteome</keyword>
<feature type="transmembrane region" description="Helical" evidence="7">
    <location>
        <begin position="41"/>
        <end position="64"/>
    </location>
</feature>
<reference evidence="9 10" key="1">
    <citation type="submission" date="2023-10" db="EMBL/GenBank/DDBJ databases">
        <title>Paenibacillus strain PFR10 Genome sequencing and assembly.</title>
        <authorList>
            <person name="Kim I."/>
        </authorList>
    </citation>
    <scope>NUCLEOTIDE SEQUENCE [LARGE SCALE GENOMIC DNA]</scope>
    <source>
        <strain evidence="9 10">PFR10</strain>
    </source>
</reference>
<keyword evidence="6 7" id="KW-0472">Membrane</keyword>
<dbReference type="Gene3D" id="1.10.3720.10">
    <property type="entry name" value="MetI-like"/>
    <property type="match status" value="1"/>
</dbReference>
<evidence type="ECO:0000256" key="3">
    <source>
        <dbReference type="ARBA" id="ARBA00022475"/>
    </source>
</evidence>
<protein>
    <submittedName>
        <fullName evidence="9">Carbohydrate ABC transporter permease</fullName>
    </submittedName>
</protein>
<name>A0ABU3RMP9_9BACL</name>
<evidence type="ECO:0000256" key="4">
    <source>
        <dbReference type="ARBA" id="ARBA00022692"/>
    </source>
</evidence>
<keyword evidence="2 7" id="KW-0813">Transport</keyword>
<dbReference type="SUPFAM" id="SSF161098">
    <property type="entry name" value="MetI-like"/>
    <property type="match status" value="1"/>
</dbReference>
<feature type="transmembrane region" description="Helical" evidence="7">
    <location>
        <begin position="107"/>
        <end position="131"/>
    </location>
</feature>
<dbReference type="CDD" id="cd06261">
    <property type="entry name" value="TM_PBP2"/>
    <property type="match status" value="1"/>
</dbReference>
<keyword evidence="5 7" id="KW-1133">Transmembrane helix</keyword>
<feature type="domain" description="ABC transmembrane type-1" evidence="8">
    <location>
        <begin position="103"/>
        <end position="293"/>
    </location>
</feature>
<evidence type="ECO:0000256" key="1">
    <source>
        <dbReference type="ARBA" id="ARBA00004651"/>
    </source>
</evidence>
<keyword evidence="3" id="KW-1003">Cell membrane</keyword>
<accession>A0ABU3RMP9</accession>
<dbReference type="PANTHER" id="PTHR43744">
    <property type="entry name" value="ABC TRANSPORTER PERMEASE PROTEIN MG189-RELATED-RELATED"/>
    <property type="match status" value="1"/>
</dbReference>
<gene>
    <name evidence="9" type="ORF">RQP52_31285</name>
</gene>
<comment type="caution">
    <text evidence="9">The sequence shown here is derived from an EMBL/GenBank/DDBJ whole genome shotgun (WGS) entry which is preliminary data.</text>
</comment>
<evidence type="ECO:0000259" key="8">
    <source>
        <dbReference type="PROSITE" id="PS50928"/>
    </source>
</evidence>
<comment type="similarity">
    <text evidence="7">Belongs to the binding-protein-dependent transport system permease family.</text>
</comment>
<comment type="subcellular location">
    <subcellularLocation>
        <location evidence="1 7">Cell membrane</location>
        <topology evidence="1 7">Multi-pass membrane protein</topology>
    </subcellularLocation>
</comment>
<dbReference type="InterPro" id="IPR000515">
    <property type="entry name" value="MetI-like"/>
</dbReference>
<evidence type="ECO:0000313" key="9">
    <source>
        <dbReference type="EMBL" id="MDU0205570.1"/>
    </source>
</evidence>